<organism evidence="6 7">
    <name type="scientific">Hanamia caeni</name>
    <dbReference type="NCBI Taxonomy" id="2294116"/>
    <lineage>
        <taxon>Bacteria</taxon>
        <taxon>Pseudomonadati</taxon>
        <taxon>Bacteroidota</taxon>
        <taxon>Chitinophagia</taxon>
        <taxon>Chitinophagales</taxon>
        <taxon>Chitinophagaceae</taxon>
        <taxon>Hanamia</taxon>
    </lineage>
</organism>
<dbReference type="EMBL" id="RJJR01000009">
    <property type="protein sequence ID" value="RNI35748.1"/>
    <property type="molecule type" value="Genomic_DNA"/>
</dbReference>
<dbReference type="AlphaFoldDB" id="A0A3M9NFJ4"/>
<comment type="subcellular location">
    <subcellularLocation>
        <location evidence="5">Cell membrane</location>
        <topology evidence="5">Multi-pass membrane protein</topology>
    </subcellularLocation>
    <subcellularLocation>
        <location evidence="1">Membrane</location>
        <topology evidence="1">Multi-pass membrane protein</topology>
    </subcellularLocation>
</comment>
<dbReference type="InterPro" id="IPR051598">
    <property type="entry name" value="TSUP/Inactive_protease-like"/>
</dbReference>
<feature type="transmembrane region" description="Helical" evidence="5">
    <location>
        <begin position="7"/>
        <end position="40"/>
    </location>
</feature>
<evidence type="ECO:0000313" key="7">
    <source>
        <dbReference type="Proteomes" id="UP000267223"/>
    </source>
</evidence>
<dbReference type="GO" id="GO:0005886">
    <property type="term" value="C:plasma membrane"/>
    <property type="evidence" value="ECO:0007669"/>
    <property type="project" value="UniProtKB-SubCell"/>
</dbReference>
<comment type="similarity">
    <text evidence="5">Belongs to the 4-toluene sulfonate uptake permease (TSUP) (TC 2.A.102) family.</text>
</comment>
<evidence type="ECO:0000256" key="3">
    <source>
        <dbReference type="ARBA" id="ARBA00022989"/>
    </source>
</evidence>
<sequence>MDLQYLLIVALIGIAAGMLSGLLGLGGAIIIIPALIFFLGYSQQTAQGTALIMMVLPVGVLAAYQYYKEGYVEIKTALIMAVFFFIGGYFGARFATEIPQSLLKKLFAIMLIILAIKMLFFEKAIK</sequence>
<feature type="transmembrane region" description="Helical" evidence="5">
    <location>
        <begin position="46"/>
        <end position="64"/>
    </location>
</feature>
<evidence type="ECO:0000256" key="4">
    <source>
        <dbReference type="ARBA" id="ARBA00023136"/>
    </source>
</evidence>
<accession>A0A3M9NFJ4</accession>
<dbReference type="Proteomes" id="UP000267223">
    <property type="component" value="Unassembled WGS sequence"/>
</dbReference>
<dbReference type="RefSeq" id="WP_123121028.1">
    <property type="nucleotide sequence ID" value="NZ_RJJR01000009.1"/>
</dbReference>
<evidence type="ECO:0000256" key="5">
    <source>
        <dbReference type="RuleBase" id="RU363041"/>
    </source>
</evidence>
<keyword evidence="3 5" id="KW-1133">Transmembrane helix</keyword>
<feature type="transmembrane region" description="Helical" evidence="5">
    <location>
        <begin position="76"/>
        <end position="96"/>
    </location>
</feature>
<dbReference type="PANTHER" id="PTHR43701">
    <property type="entry name" value="MEMBRANE TRANSPORTER PROTEIN MJ0441-RELATED"/>
    <property type="match status" value="1"/>
</dbReference>
<dbReference type="PANTHER" id="PTHR43701:SF2">
    <property type="entry name" value="MEMBRANE TRANSPORTER PROTEIN YJNA-RELATED"/>
    <property type="match status" value="1"/>
</dbReference>
<gene>
    <name evidence="6" type="ORF">EFY79_12375</name>
</gene>
<keyword evidence="7" id="KW-1185">Reference proteome</keyword>
<keyword evidence="5" id="KW-1003">Cell membrane</keyword>
<evidence type="ECO:0000256" key="1">
    <source>
        <dbReference type="ARBA" id="ARBA00004141"/>
    </source>
</evidence>
<keyword evidence="4 5" id="KW-0472">Membrane</keyword>
<feature type="transmembrane region" description="Helical" evidence="5">
    <location>
        <begin position="102"/>
        <end position="121"/>
    </location>
</feature>
<dbReference type="InterPro" id="IPR002781">
    <property type="entry name" value="TM_pro_TauE-like"/>
</dbReference>
<evidence type="ECO:0000313" key="6">
    <source>
        <dbReference type="EMBL" id="RNI35748.1"/>
    </source>
</evidence>
<protein>
    <recommendedName>
        <fullName evidence="5">Probable membrane transporter protein</fullName>
    </recommendedName>
</protein>
<reference evidence="6 7" key="1">
    <citation type="submission" date="2018-11" db="EMBL/GenBank/DDBJ databases">
        <title>Draft genome sequence of Ferruginibacter sp. BO-59.</title>
        <authorList>
            <person name="Im W.T."/>
        </authorList>
    </citation>
    <scope>NUCLEOTIDE SEQUENCE [LARGE SCALE GENOMIC DNA]</scope>
    <source>
        <strain evidence="6 7">BO-59</strain>
    </source>
</reference>
<dbReference type="Pfam" id="PF01925">
    <property type="entry name" value="TauE"/>
    <property type="match status" value="1"/>
</dbReference>
<keyword evidence="2 5" id="KW-0812">Transmembrane</keyword>
<evidence type="ECO:0000256" key="2">
    <source>
        <dbReference type="ARBA" id="ARBA00022692"/>
    </source>
</evidence>
<dbReference type="OrthoDB" id="595460at2"/>
<name>A0A3M9NFJ4_9BACT</name>
<comment type="caution">
    <text evidence="6">The sequence shown here is derived from an EMBL/GenBank/DDBJ whole genome shotgun (WGS) entry which is preliminary data.</text>
</comment>
<proteinExistence type="inferred from homology"/>